<protein>
    <submittedName>
        <fullName evidence="5">GntR family transcriptional regulator</fullName>
    </submittedName>
</protein>
<dbReference type="Pfam" id="PF07729">
    <property type="entry name" value="FCD"/>
    <property type="match status" value="1"/>
</dbReference>
<dbReference type="Gene3D" id="1.20.120.530">
    <property type="entry name" value="GntR ligand-binding domain-like"/>
    <property type="match status" value="1"/>
</dbReference>
<dbReference type="Gene3D" id="1.10.10.10">
    <property type="entry name" value="Winged helix-like DNA-binding domain superfamily/Winged helix DNA-binding domain"/>
    <property type="match status" value="2"/>
</dbReference>
<dbReference type="Proteomes" id="UP001156882">
    <property type="component" value="Unassembled WGS sequence"/>
</dbReference>
<organism evidence="5 6">
    <name type="scientific">Labrys miyagiensis</name>
    <dbReference type="NCBI Taxonomy" id="346912"/>
    <lineage>
        <taxon>Bacteria</taxon>
        <taxon>Pseudomonadati</taxon>
        <taxon>Pseudomonadota</taxon>
        <taxon>Alphaproteobacteria</taxon>
        <taxon>Hyphomicrobiales</taxon>
        <taxon>Xanthobacteraceae</taxon>
        <taxon>Labrys</taxon>
    </lineage>
</organism>
<dbReference type="Pfam" id="PF00392">
    <property type="entry name" value="GntR"/>
    <property type="match status" value="2"/>
</dbReference>
<dbReference type="InterPro" id="IPR011711">
    <property type="entry name" value="GntR_C"/>
</dbReference>
<gene>
    <name evidence="5" type="ORF">GCM10007874_40250</name>
</gene>
<feature type="domain" description="HTH gntR-type" evidence="4">
    <location>
        <begin position="82"/>
        <end position="149"/>
    </location>
</feature>
<keyword evidence="6" id="KW-1185">Reference proteome</keyword>
<dbReference type="RefSeq" id="WP_284314081.1">
    <property type="nucleotide sequence ID" value="NZ_BSPC01000039.1"/>
</dbReference>
<dbReference type="PROSITE" id="PS50949">
    <property type="entry name" value="HTH_GNTR"/>
    <property type="match status" value="1"/>
</dbReference>
<dbReference type="EMBL" id="BSPC01000039">
    <property type="protein sequence ID" value="GLS21008.1"/>
    <property type="molecule type" value="Genomic_DNA"/>
</dbReference>
<dbReference type="PANTHER" id="PTHR43537">
    <property type="entry name" value="TRANSCRIPTIONAL REGULATOR, GNTR FAMILY"/>
    <property type="match status" value="1"/>
</dbReference>
<evidence type="ECO:0000256" key="1">
    <source>
        <dbReference type="ARBA" id="ARBA00023015"/>
    </source>
</evidence>
<evidence type="ECO:0000313" key="5">
    <source>
        <dbReference type="EMBL" id="GLS21008.1"/>
    </source>
</evidence>
<name>A0ABQ6CMK3_9HYPH</name>
<evidence type="ECO:0000256" key="3">
    <source>
        <dbReference type="ARBA" id="ARBA00023163"/>
    </source>
</evidence>
<dbReference type="PRINTS" id="PR00035">
    <property type="entry name" value="HTHGNTR"/>
</dbReference>
<evidence type="ECO:0000313" key="6">
    <source>
        <dbReference type="Proteomes" id="UP001156882"/>
    </source>
</evidence>
<proteinExistence type="predicted"/>
<evidence type="ECO:0000259" key="4">
    <source>
        <dbReference type="PROSITE" id="PS50949"/>
    </source>
</evidence>
<dbReference type="InterPro" id="IPR000524">
    <property type="entry name" value="Tscrpt_reg_HTH_GntR"/>
</dbReference>
<keyword evidence="3" id="KW-0804">Transcription</keyword>
<accession>A0ABQ6CMK3</accession>
<dbReference type="InterPro" id="IPR008920">
    <property type="entry name" value="TF_FadR/GntR_C"/>
</dbReference>
<keyword evidence="2" id="KW-0238">DNA-binding</keyword>
<keyword evidence="1" id="KW-0805">Transcription regulation</keyword>
<dbReference type="InterPro" id="IPR036390">
    <property type="entry name" value="WH_DNA-bd_sf"/>
</dbReference>
<dbReference type="SUPFAM" id="SSF48008">
    <property type="entry name" value="GntR ligand-binding domain-like"/>
    <property type="match status" value="1"/>
</dbReference>
<dbReference type="SUPFAM" id="SSF46785">
    <property type="entry name" value="Winged helix' DNA-binding domain"/>
    <property type="match status" value="2"/>
</dbReference>
<dbReference type="SMART" id="SM00895">
    <property type="entry name" value="FCD"/>
    <property type="match status" value="1"/>
</dbReference>
<sequence>MKNDAVFKKTFNAVLDYVSASQTSTLSPSENQLADKFDVSRTTIRKILSLLVEKGLVVRTGSQMQVLRSPDSADYFARADTVATSDRVEKKFMEWMLRGDRKPGDYINSLELARNFDVSTSAIREYLNRFHRFGLVEKRPNSGWIFRGFTIDFALELFEVRQLFEIRSAKVFARQPPDSDAWNQLRNLESEHHALAAQLSARYHDFSELDERFHRLINNASRNRFMADFYDIISLIFHYHYQWRKVDEKERNAAAIREHLHYIDALYSGNSARVEAACRQHLLSARKTLIASIS</sequence>
<dbReference type="InterPro" id="IPR036388">
    <property type="entry name" value="WH-like_DNA-bd_sf"/>
</dbReference>
<evidence type="ECO:0000256" key="2">
    <source>
        <dbReference type="ARBA" id="ARBA00023125"/>
    </source>
</evidence>
<comment type="caution">
    <text evidence="5">The sequence shown here is derived from an EMBL/GenBank/DDBJ whole genome shotgun (WGS) entry which is preliminary data.</text>
</comment>
<dbReference type="PANTHER" id="PTHR43537:SF51">
    <property type="entry name" value="HTH-TYPE TRANSCRIPTIONAL REGULATOR LGOR-RELATED"/>
    <property type="match status" value="1"/>
</dbReference>
<reference evidence="6" key="1">
    <citation type="journal article" date="2019" name="Int. J. Syst. Evol. Microbiol.">
        <title>The Global Catalogue of Microorganisms (GCM) 10K type strain sequencing project: providing services to taxonomists for standard genome sequencing and annotation.</title>
        <authorList>
            <consortium name="The Broad Institute Genomics Platform"/>
            <consortium name="The Broad Institute Genome Sequencing Center for Infectious Disease"/>
            <person name="Wu L."/>
            <person name="Ma J."/>
        </authorList>
    </citation>
    <scope>NUCLEOTIDE SEQUENCE [LARGE SCALE GENOMIC DNA]</scope>
    <source>
        <strain evidence="6">NBRC 101365</strain>
    </source>
</reference>